<evidence type="ECO:0000256" key="1">
    <source>
        <dbReference type="SAM" id="MobiDB-lite"/>
    </source>
</evidence>
<reference evidence="3" key="1">
    <citation type="submission" date="2022-02" db="EMBL/GenBank/DDBJ databases">
        <title>Crop Bioprotection Bacillus Genome Sequencing.</title>
        <authorList>
            <person name="Dunlap C."/>
        </authorList>
    </citation>
    <scope>NUCLEOTIDE SEQUENCE</scope>
    <source>
        <strain evidence="3">CK3O2B-54A</strain>
    </source>
</reference>
<dbReference type="RefSeq" id="WP_268445776.1">
    <property type="nucleotide sequence ID" value="NZ_JALANC010000014.1"/>
</dbReference>
<feature type="compositionally biased region" description="Basic residues" evidence="1">
    <location>
        <begin position="137"/>
        <end position="151"/>
    </location>
</feature>
<dbReference type="EMBL" id="JALAQA010000004">
    <property type="protein sequence ID" value="MCY8509176.1"/>
    <property type="molecule type" value="Genomic_DNA"/>
</dbReference>
<proteinExistence type="predicted"/>
<protein>
    <submittedName>
        <fullName evidence="3">Hook-associated protein 2</fullName>
    </submittedName>
</protein>
<evidence type="ECO:0000313" key="3">
    <source>
        <dbReference type="EMBL" id="MCY8509176.1"/>
    </source>
</evidence>
<comment type="caution">
    <text evidence="3">The sequence shown here is derived from an EMBL/GenBank/DDBJ whole genome shotgun (WGS) entry which is preliminary data.</text>
</comment>
<feature type="chain" id="PRO_5042970592" evidence="2">
    <location>
        <begin position="22"/>
        <end position="266"/>
    </location>
</feature>
<dbReference type="Proteomes" id="UP001075387">
    <property type="component" value="Unassembled WGS sequence"/>
</dbReference>
<name>A0AAP3CQ20_BACMO</name>
<accession>A0AAP3CQ20</accession>
<feature type="signal peptide" evidence="2">
    <location>
        <begin position="1"/>
        <end position="21"/>
    </location>
</feature>
<organism evidence="3 4">
    <name type="scientific">Bacillus mojavensis</name>
    <dbReference type="NCBI Taxonomy" id="72360"/>
    <lineage>
        <taxon>Bacteria</taxon>
        <taxon>Bacillati</taxon>
        <taxon>Bacillota</taxon>
        <taxon>Bacilli</taxon>
        <taxon>Bacillales</taxon>
        <taxon>Bacillaceae</taxon>
        <taxon>Bacillus</taxon>
    </lineage>
</organism>
<keyword evidence="2" id="KW-0732">Signal</keyword>
<feature type="region of interest" description="Disordered" evidence="1">
    <location>
        <begin position="108"/>
        <end position="160"/>
    </location>
</feature>
<evidence type="ECO:0000256" key="2">
    <source>
        <dbReference type="SAM" id="SignalP"/>
    </source>
</evidence>
<gene>
    <name evidence="3" type="ORF">MOD07_06390</name>
</gene>
<dbReference type="AlphaFoldDB" id="A0AAP3CQ20"/>
<evidence type="ECO:0000313" key="4">
    <source>
        <dbReference type="Proteomes" id="UP001075387"/>
    </source>
</evidence>
<feature type="compositionally biased region" description="Polar residues" evidence="1">
    <location>
        <begin position="116"/>
        <end position="132"/>
    </location>
</feature>
<sequence>MKKVLLTILTFSLLISLFAIDGGNEVKAKGVESAHLQKSSINGLNKIVDKNGKKLITEEELLELFSSSDFSPNSTNQVSYFYTNIDNKTTILKLNLVVHNNKLTSVSLTDTEEKSSSITTAVTNQEKASPQFQILKKLPKPKPKPKPKKPKITKDVPYKKNGGTIKKDFINEHAYKRHKYDASRKSTSNRTQYGKDVDVAELRRLTMTQPDQAWSSRDKGGPWRTFYRKQFNKNISTKDTSTTHHRVIINTADSSKNTQFPLSFKN</sequence>